<sequence>MENLLVVGVVIAALLAVLLLMGLRKGRRVRAMVKNSPQLPPDQLRAMGMSVLAKLVEQGAGKDGYVAVLPALTSLKIRPMSREHVDVTTYLLGHGFVVEKSGEPVLVNVMVTDAGRAARDAGRSLATEP</sequence>
<proteinExistence type="predicted"/>
<organism evidence="2 5">
    <name type="scientific">Micromonospora terminaliae</name>
    <dbReference type="NCBI Taxonomy" id="1914461"/>
    <lineage>
        <taxon>Bacteria</taxon>
        <taxon>Bacillati</taxon>
        <taxon>Actinomycetota</taxon>
        <taxon>Actinomycetes</taxon>
        <taxon>Micromonosporales</taxon>
        <taxon>Micromonosporaceae</taxon>
        <taxon>Micromonospora</taxon>
    </lineage>
</organism>
<keyword evidence="1" id="KW-1133">Transmembrane helix</keyword>
<evidence type="ECO:0000256" key="1">
    <source>
        <dbReference type="SAM" id="Phobius"/>
    </source>
</evidence>
<keyword evidence="4" id="KW-1185">Reference proteome</keyword>
<keyword evidence="1" id="KW-0812">Transmembrane</keyword>
<dbReference type="Proteomes" id="UP000477779">
    <property type="component" value="Unassembled WGS sequence"/>
</dbReference>
<name>A0AAJ2ZC32_9ACTN</name>
<evidence type="ECO:0000313" key="4">
    <source>
        <dbReference type="Proteomes" id="UP000402241"/>
    </source>
</evidence>
<feature type="transmembrane region" description="Helical" evidence="1">
    <location>
        <begin position="6"/>
        <end position="23"/>
    </location>
</feature>
<evidence type="ECO:0000313" key="3">
    <source>
        <dbReference type="EMBL" id="QGL51022.1"/>
    </source>
</evidence>
<evidence type="ECO:0000313" key="2">
    <source>
        <dbReference type="EMBL" id="NES26871.1"/>
    </source>
</evidence>
<reference evidence="2 5" key="2">
    <citation type="submission" date="2020-02" db="EMBL/GenBank/DDBJ databases">
        <title>WGS of Micromonospora spp. isolated from hot spring.</title>
        <authorList>
            <person name="Thawai C."/>
        </authorList>
    </citation>
    <scope>NUCLEOTIDE SEQUENCE [LARGE SCALE GENOMIC DNA]</scope>
    <source>
        <strain evidence="2 5">TMS7</strain>
    </source>
</reference>
<dbReference type="Proteomes" id="UP000402241">
    <property type="component" value="Chromosome"/>
</dbReference>
<dbReference type="EMBL" id="CP045309">
    <property type="protein sequence ID" value="QGL51022.1"/>
    <property type="molecule type" value="Genomic_DNA"/>
</dbReference>
<reference evidence="3 4" key="1">
    <citation type="submission" date="2019-10" db="EMBL/GenBank/DDBJ databases">
        <title>Genome Sequence of Micromonospora terminaliae DSM 101760.</title>
        <authorList>
            <person name="Guo L."/>
        </authorList>
    </citation>
    <scope>NUCLEOTIDE SEQUENCE [LARGE SCALE GENOMIC DNA]</scope>
    <source>
        <strain evidence="3 4">DSM 101760</strain>
    </source>
</reference>
<gene>
    <name evidence="2" type="ORF">G3561_04775</name>
    <name evidence="3" type="ORF">GCE86_30700</name>
</gene>
<protein>
    <submittedName>
        <fullName evidence="2">Uncharacterized protein</fullName>
    </submittedName>
</protein>
<dbReference type="AlphaFoldDB" id="A0AAJ2ZC32"/>
<dbReference type="EMBL" id="JAAHBZ010000001">
    <property type="protein sequence ID" value="NES26871.1"/>
    <property type="molecule type" value="Genomic_DNA"/>
</dbReference>
<accession>A0AAJ2ZC32</accession>
<evidence type="ECO:0000313" key="5">
    <source>
        <dbReference type="Proteomes" id="UP000477779"/>
    </source>
</evidence>
<keyword evidence="1" id="KW-0472">Membrane</keyword>
<dbReference type="RefSeq" id="WP_154230139.1">
    <property type="nucleotide sequence ID" value="NZ_CP045309.1"/>
</dbReference>